<dbReference type="Pfam" id="PF16036">
    <property type="entry name" value="Chalcone_3"/>
    <property type="match status" value="1"/>
</dbReference>
<dbReference type="GO" id="GO:0016872">
    <property type="term" value="F:intramolecular lyase activity"/>
    <property type="evidence" value="ECO:0007669"/>
    <property type="project" value="InterPro"/>
</dbReference>
<dbReference type="Proteomes" id="UP000199119">
    <property type="component" value="Unassembled WGS sequence"/>
</dbReference>
<reference evidence="4" key="1">
    <citation type="submission" date="2016-10" db="EMBL/GenBank/DDBJ databases">
        <authorList>
            <person name="Varghese N."/>
            <person name="Submissions S."/>
        </authorList>
    </citation>
    <scope>NUCLEOTIDE SEQUENCE [LARGE SCALE GENOMIC DNA]</scope>
    <source>
        <strain evidence="4">DSM 27981</strain>
    </source>
</reference>
<protein>
    <submittedName>
        <fullName evidence="3">Chalcone isomerase-like</fullName>
    </submittedName>
</protein>
<gene>
    <name evidence="3" type="ORF">SAMN04489711_11514</name>
</gene>
<keyword evidence="3" id="KW-0413">Isomerase</keyword>
<dbReference type="RefSeq" id="WP_092940875.1">
    <property type="nucleotide sequence ID" value="NZ_FONX01000015.1"/>
</dbReference>
<dbReference type="InterPro" id="IPR016087">
    <property type="entry name" value="Chalcone_isomerase"/>
</dbReference>
<dbReference type="SUPFAM" id="SSF54626">
    <property type="entry name" value="Chalcone isomerase"/>
    <property type="match status" value="1"/>
</dbReference>
<sequence length="200" mass="21630">MSLSYWFRCVVFLVAGLSGGWAAAQPAAGVELAGVRFEPTVAVQGKALRLNGAGIRYKAVFKVYAAGLYLPQPASSAAEIAAMQGPKRLTITMLRDIDSDELGRLFYRGVENNMDRAAFSRLVPGLARMGQIFAAHKKLQAGDNFYVDWLPGTGMVITVKGQPQGEPFKEPEFFDALLGVWLGPNPADWLLKDALLGKPA</sequence>
<organism evidence="3 4">
    <name type="scientific">Paracidovorax wautersii</name>
    <dbReference type="NCBI Taxonomy" id="1177982"/>
    <lineage>
        <taxon>Bacteria</taxon>
        <taxon>Pseudomonadati</taxon>
        <taxon>Pseudomonadota</taxon>
        <taxon>Betaproteobacteria</taxon>
        <taxon>Burkholderiales</taxon>
        <taxon>Comamonadaceae</taxon>
        <taxon>Paracidovorax</taxon>
    </lineage>
</organism>
<dbReference type="EMBL" id="FONX01000015">
    <property type="protein sequence ID" value="SFF16810.1"/>
    <property type="molecule type" value="Genomic_DNA"/>
</dbReference>
<proteinExistence type="predicted"/>
<dbReference type="OrthoDB" id="9795336at2"/>
<feature type="domain" description="Chalcone isomerase" evidence="2">
    <location>
        <begin position="30"/>
        <end position="197"/>
    </location>
</feature>
<feature type="signal peptide" evidence="1">
    <location>
        <begin position="1"/>
        <end position="23"/>
    </location>
</feature>
<dbReference type="InterPro" id="IPR036298">
    <property type="entry name" value="Chalcone_isomerase_sf"/>
</dbReference>
<dbReference type="STRING" id="1177982.SAMN04489711_11514"/>
<evidence type="ECO:0000256" key="1">
    <source>
        <dbReference type="SAM" id="SignalP"/>
    </source>
</evidence>
<dbReference type="PANTHER" id="PTHR47698">
    <property type="entry name" value="FATTY-ACID-BINDING PROTEIN 3, CHLOROPLASTIC"/>
    <property type="match status" value="1"/>
</dbReference>
<dbReference type="AlphaFoldDB" id="A0A1I2GIL0"/>
<dbReference type="Gene3D" id="3.50.70.10">
    <property type="match status" value="1"/>
</dbReference>
<dbReference type="PANTHER" id="PTHR47698:SF2">
    <property type="entry name" value="FATTY-ACID-BINDING PROTEIN 3, CHLOROPLASTIC"/>
    <property type="match status" value="1"/>
</dbReference>
<keyword evidence="1" id="KW-0732">Signal</keyword>
<evidence type="ECO:0000313" key="4">
    <source>
        <dbReference type="Proteomes" id="UP000199119"/>
    </source>
</evidence>
<accession>A0A1I2GIL0</accession>
<feature type="chain" id="PRO_5011670014" evidence="1">
    <location>
        <begin position="24"/>
        <end position="200"/>
    </location>
</feature>
<evidence type="ECO:0000259" key="2">
    <source>
        <dbReference type="Pfam" id="PF16036"/>
    </source>
</evidence>
<dbReference type="InterPro" id="IPR016088">
    <property type="entry name" value="Chalcone_isomerase_3-sand"/>
</dbReference>
<keyword evidence="4" id="KW-1185">Reference proteome</keyword>
<name>A0A1I2GIL0_9BURK</name>
<evidence type="ECO:0000313" key="3">
    <source>
        <dbReference type="EMBL" id="SFF16810.1"/>
    </source>
</evidence>